<dbReference type="PROSITE" id="PS51257">
    <property type="entry name" value="PROKAR_LIPOPROTEIN"/>
    <property type="match status" value="1"/>
</dbReference>
<evidence type="ECO:0000313" key="3">
    <source>
        <dbReference type="Proteomes" id="UP000255265"/>
    </source>
</evidence>
<dbReference type="SUPFAM" id="SSF117074">
    <property type="entry name" value="Hypothetical protein PA1324"/>
    <property type="match status" value="1"/>
</dbReference>
<evidence type="ECO:0000256" key="1">
    <source>
        <dbReference type="SAM" id="SignalP"/>
    </source>
</evidence>
<dbReference type="Gene3D" id="3.40.720.10">
    <property type="entry name" value="Alkaline Phosphatase, subunit A"/>
    <property type="match status" value="1"/>
</dbReference>
<feature type="signal peptide" evidence="1">
    <location>
        <begin position="1"/>
        <end position="20"/>
    </location>
</feature>
<keyword evidence="3" id="KW-1185">Reference proteome</keyword>
<gene>
    <name evidence="2" type="ORF">DFR41_1098</name>
</gene>
<evidence type="ECO:0008006" key="4">
    <source>
        <dbReference type="Google" id="ProtNLM"/>
    </source>
</evidence>
<organism evidence="2 3">
    <name type="scientific">Pseudacidovorax intermedius</name>
    <dbReference type="NCBI Taxonomy" id="433924"/>
    <lineage>
        <taxon>Bacteria</taxon>
        <taxon>Pseudomonadati</taxon>
        <taxon>Pseudomonadota</taxon>
        <taxon>Betaproteobacteria</taxon>
        <taxon>Burkholderiales</taxon>
        <taxon>Comamonadaceae</taxon>
        <taxon>Pseudacidovorax</taxon>
    </lineage>
</organism>
<dbReference type="OrthoDB" id="9770871at2"/>
<keyword evidence="1" id="KW-0732">Signal</keyword>
<dbReference type="EMBL" id="QQAV01000009">
    <property type="protein sequence ID" value="RDI21212.1"/>
    <property type="molecule type" value="Genomic_DNA"/>
</dbReference>
<proteinExistence type="predicted"/>
<sequence>MKPTAPSTSRLLLPALTVLAAAALTACGGGGNDGIAFLPASTSSGSNSNNGGQTGSTANTVAVNGVVAATAFKSGSATDPVFSAGYFAGAKVCVDSNNNGRCDDGETATTTDASGKFSLTVPAGSALLADIGTSAKNTASGQAVASREALRISAGQVSDQQAAQVVISPLSAEVARLLDANGSSYATERKNVASRLGVAETAVLGDFNQASGKAQAALLAEANALNNRYVYATTKLDRGDLYPDALAVPGGDPRLTGKNGVTALTANTADTRKPITFAQAQQAAFNVEGIPRYDNIFIVMLENKATSSIVNSPYAPKINAYLQAGNQLVSYYATGNPSEPNYTALGGADDFGITDDSQWNCDATGPTAVQDLPVPDNTQPGLASSPFKTTCTQAAAVSHNIVGRPNLFNAITAAGMTWRTYSESMNPGQDFRTDSVADAAVTAQDHVYPPGTLGPNTSPIGDATLTLPMPAGLYKTKHHPGMAYQNVRSAPEWKYSNRTMGGGQWDAALGKASAYTVPTGYDIDQLGTDLASGNVGNLNFLMPDQCDDMHGITVKGTNGGGTTASASDCSSVANNVATSAVSPIITRGDNYVDYVVKKIQASPLWQNPNKRVAIVLMFDEGNATAGFNSCCGWNPLKVKQTTNMPNPLQQNADGSWSQDTTINNYQMGNRGHGESIFGILTNQPNAPKGVVDSDAYSHFAFVRTLQDMFGLADPANDASYMNRSKYTEAFIAANILNLPEYAGSADTHFDSVRPINHAFVAPTGYTQKQSADVTVTAQTGPDANQTNVWAVKP</sequence>
<dbReference type="AlphaFoldDB" id="A0A370F8Y7"/>
<dbReference type="Proteomes" id="UP000255265">
    <property type="component" value="Unassembled WGS sequence"/>
</dbReference>
<reference evidence="2 3" key="1">
    <citation type="submission" date="2018-07" db="EMBL/GenBank/DDBJ databases">
        <title>Genomic Encyclopedia of Type Strains, Phase IV (KMG-IV): sequencing the most valuable type-strain genomes for metagenomic binning, comparative biology and taxonomic classification.</title>
        <authorList>
            <person name="Goeker M."/>
        </authorList>
    </citation>
    <scope>NUCLEOTIDE SEQUENCE [LARGE SCALE GENOMIC DNA]</scope>
    <source>
        <strain evidence="2 3">DSM 21352</strain>
    </source>
</reference>
<comment type="caution">
    <text evidence="2">The sequence shown here is derived from an EMBL/GenBank/DDBJ whole genome shotgun (WGS) entry which is preliminary data.</text>
</comment>
<dbReference type="STRING" id="433924.NS331_14685"/>
<name>A0A370F8Y7_9BURK</name>
<feature type="chain" id="PRO_5016662038" description="Phosphoesterase family protein" evidence="1">
    <location>
        <begin position="21"/>
        <end position="793"/>
    </location>
</feature>
<dbReference type="InterPro" id="IPR017850">
    <property type="entry name" value="Alkaline_phosphatase_core_sf"/>
</dbReference>
<dbReference type="RefSeq" id="WP_114804007.1">
    <property type="nucleotide sequence ID" value="NZ_QQAV01000009.1"/>
</dbReference>
<evidence type="ECO:0000313" key="2">
    <source>
        <dbReference type="EMBL" id="RDI21212.1"/>
    </source>
</evidence>
<accession>A0A370F8Y7</accession>
<protein>
    <recommendedName>
        <fullName evidence="4">Phosphoesterase family protein</fullName>
    </recommendedName>
</protein>